<evidence type="ECO:0008006" key="3">
    <source>
        <dbReference type="Google" id="ProtNLM"/>
    </source>
</evidence>
<dbReference type="RefSeq" id="WP_284229277.1">
    <property type="nucleotide sequence ID" value="NZ_BSUL01000001.1"/>
</dbReference>
<accession>A0AA37X818</accession>
<evidence type="ECO:0000313" key="1">
    <source>
        <dbReference type="EMBL" id="GMA27029.1"/>
    </source>
</evidence>
<dbReference type="EMBL" id="BSUL01000001">
    <property type="protein sequence ID" value="GMA27029.1"/>
    <property type="molecule type" value="Genomic_DNA"/>
</dbReference>
<protein>
    <recommendedName>
        <fullName evidence="3">DUF466 domain-containing protein</fullName>
    </recommendedName>
</protein>
<dbReference type="InterPro" id="IPR007423">
    <property type="entry name" value="Sel_put"/>
</dbReference>
<proteinExistence type="predicted"/>
<evidence type="ECO:0000313" key="2">
    <source>
        <dbReference type="Proteomes" id="UP001157160"/>
    </source>
</evidence>
<dbReference type="Pfam" id="PF04328">
    <property type="entry name" value="Sel_put"/>
    <property type="match status" value="1"/>
</dbReference>
<dbReference type="Proteomes" id="UP001157160">
    <property type="component" value="Unassembled WGS sequence"/>
</dbReference>
<sequence length="67" mass="7277">MGRAGSAVVAALRRAVRGFGAVLGEGAYPAYVAHHRAAHPGVPPLDERTFWRERYRSQDLEPGGRCC</sequence>
<dbReference type="AlphaFoldDB" id="A0AA37X818"/>
<comment type="caution">
    <text evidence="1">The sequence shown here is derived from an EMBL/GenBank/DDBJ whole genome shotgun (WGS) entry which is preliminary data.</text>
</comment>
<organism evidence="1 2">
    <name type="scientific">Arenivirga flava</name>
    <dbReference type="NCBI Taxonomy" id="1930060"/>
    <lineage>
        <taxon>Bacteria</taxon>
        <taxon>Bacillati</taxon>
        <taxon>Actinomycetota</taxon>
        <taxon>Actinomycetes</taxon>
        <taxon>Micrococcales</taxon>
        <taxon>Microbacteriaceae</taxon>
        <taxon>Arenivirga</taxon>
    </lineage>
</organism>
<gene>
    <name evidence="1" type="ORF">GCM10025874_02820</name>
</gene>
<name>A0AA37X818_9MICO</name>
<reference evidence="1 2" key="1">
    <citation type="journal article" date="2014" name="Int. J. Syst. Evol. Microbiol.">
        <title>Complete genome sequence of Corynebacterium casei LMG S-19264T (=DSM 44701T), isolated from a smear-ripened cheese.</title>
        <authorList>
            <consortium name="US DOE Joint Genome Institute (JGI-PGF)"/>
            <person name="Walter F."/>
            <person name="Albersmeier A."/>
            <person name="Kalinowski J."/>
            <person name="Ruckert C."/>
        </authorList>
    </citation>
    <scope>NUCLEOTIDE SEQUENCE [LARGE SCALE GENOMIC DNA]</scope>
    <source>
        <strain evidence="1 2">NBRC 112289</strain>
    </source>
</reference>
<keyword evidence="2" id="KW-1185">Reference proteome</keyword>